<dbReference type="GO" id="GO:0042283">
    <property type="term" value="F:dolichyl pyrophosphate Glc1Man9GlcNAc2 alpha-1,3-glucosyltransferase activity"/>
    <property type="evidence" value="ECO:0007669"/>
    <property type="project" value="TreeGrafter"/>
</dbReference>
<evidence type="ECO:0000256" key="7">
    <source>
        <dbReference type="ARBA" id="ARBA00022824"/>
    </source>
</evidence>
<keyword evidence="11" id="KW-0732">Signal</keyword>
<evidence type="ECO:0000256" key="9">
    <source>
        <dbReference type="ARBA" id="ARBA00023136"/>
    </source>
</evidence>
<dbReference type="UniPathway" id="UPA00378"/>
<dbReference type="Proteomes" id="UP000030680">
    <property type="component" value="Unassembled WGS sequence"/>
</dbReference>
<feature type="transmembrane region" description="Helical" evidence="10">
    <location>
        <begin position="158"/>
        <end position="180"/>
    </location>
</feature>
<evidence type="ECO:0000256" key="5">
    <source>
        <dbReference type="ARBA" id="ARBA00022679"/>
    </source>
</evidence>
<comment type="pathway">
    <text evidence="2 10">Protein modification; protein glycosylation.</text>
</comment>
<dbReference type="eggNOG" id="KOG2576">
    <property type="taxonomic scope" value="Eukaryota"/>
</dbReference>
<protein>
    <recommendedName>
        <fullName evidence="10">Alpha-1,3-glucosyltransferase</fullName>
        <ecNumber evidence="10">2.4.1.-</ecNumber>
    </recommendedName>
</protein>
<feature type="transmembrane region" description="Helical" evidence="10">
    <location>
        <begin position="321"/>
        <end position="341"/>
    </location>
</feature>
<keyword evidence="7 10" id="KW-0256">Endoplasmic reticulum</keyword>
<keyword evidence="9 10" id="KW-0472">Membrane</keyword>
<keyword evidence="8 10" id="KW-1133">Transmembrane helix</keyword>
<reference evidence="13" key="1">
    <citation type="journal article" date="2013" name="Science">
        <title>Gene transfer from bacteria and archaea facilitated evolution of an extremophilic eukaryote.</title>
        <authorList>
            <person name="Schonknecht G."/>
            <person name="Chen W.H."/>
            <person name="Ternes C.M."/>
            <person name="Barbier G.G."/>
            <person name="Shrestha R.P."/>
            <person name="Stanke M."/>
            <person name="Brautigam A."/>
            <person name="Baker B.J."/>
            <person name="Banfield J.F."/>
            <person name="Garavito R.M."/>
            <person name="Carr K."/>
            <person name="Wilkerson C."/>
            <person name="Rensing S.A."/>
            <person name="Gagneul D."/>
            <person name="Dickenson N.E."/>
            <person name="Oesterhelt C."/>
            <person name="Lercher M.J."/>
            <person name="Weber A.P."/>
        </authorList>
    </citation>
    <scope>NUCLEOTIDE SEQUENCE [LARGE SCALE GENOMIC DNA]</scope>
    <source>
        <strain evidence="13">074W</strain>
    </source>
</reference>
<dbReference type="PANTHER" id="PTHR12413:SF2">
    <property type="entry name" value="DOLICHYL PYROPHOSPHATE GLC1MAN9GLCNAC2 ALPHA-1,3-GLUCOSYLTRANSFERASE-RELATED"/>
    <property type="match status" value="1"/>
</dbReference>
<dbReference type="EC" id="2.4.1.-" evidence="10"/>
<evidence type="ECO:0000256" key="11">
    <source>
        <dbReference type="SAM" id="SignalP"/>
    </source>
</evidence>
<dbReference type="GO" id="GO:0005789">
    <property type="term" value="C:endoplasmic reticulum membrane"/>
    <property type="evidence" value="ECO:0007669"/>
    <property type="project" value="UniProtKB-SubCell"/>
</dbReference>
<evidence type="ECO:0000256" key="8">
    <source>
        <dbReference type="ARBA" id="ARBA00022989"/>
    </source>
</evidence>
<proteinExistence type="inferred from homology"/>
<dbReference type="EMBL" id="KB454506">
    <property type="protein sequence ID" value="EME29697.1"/>
    <property type="molecule type" value="Genomic_DNA"/>
</dbReference>
<name>M2XHX2_GALSU</name>
<dbReference type="RefSeq" id="XP_005706217.1">
    <property type="nucleotide sequence ID" value="XM_005706160.1"/>
</dbReference>
<dbReference type="OrthoDB" id="1689333at2759"/>
<feature type="transmembrane region" description="Helical" evidence="10">
    <location>
        <begin position="192"/>
        <end position="212"/>
    </location>
</feature>
<dbReference type="STRING" id="130081.M2XHX2"/>
<keyword evidence="6 10" id="KW-0812">Transmembrane</keyword>
<dbReference type="OMA" id="RIMACHS"/>
<comment type="subcellular location">
    <subcellularLocation>
        <location evidence="1 10">Endoplasmic reticulum membrane</location>
        <topology evidence="1 10">Multi-pass membrane protein</topology>
    </subcellularLocation>
</comment>
<evidence type="ECO:0000313" key="13">
    <source>
        <dbReference type="Proteomes" id="UP000030680"/>
    </source>
</evidence>
<dbReference type="InterPro" id="IPR004856">
    <property type="entry name" value="Glyco_trans_ALG6/ALG8"/>
</dbReference>
<dbReference type="PANTHER" id="PTHR12413">
    <property type="entry name" value="DOLICHYL GLYCOSYLTRANSFERASE"/>
    <property type="match status" value="1"/>
</dbReference>
<evidence type="ECO:0000256" key="3">
    <source>
        <dbReference type="ARBA" id="ARBA00008715"/>
    </source>
</evidence>
<dbReference type="GO" id="GO:0006487">
    <property type="term" value="P:protein N-linked glycosylation"/>
    <property type="evidence" value="ECO:0007669"/>
    <property type="project" value="TreeGrafter"/>
</dbReference>
<organism evidence="12 13">
    <name type="scientific">Galdieria sulphuraria</name>
    <name type="common">Red alga</name>
    <dbReference type="NCBI Taxonomy" id="130081"/>
    <lineage>
        <taxon>Eukaryota</taxon>
        <taxon>Rhodophyta</taxon>
        <taxon>Bangiophyceae</taxon>
        <taxon>Galdieriales</taxon>
        <taxon>Galdieriaceae</taxon>
        <taxon>Galdieria</taxon>
    </lineage>
</organism>
<evidence type="ECO:0000256" key="2">
    <source>
        <dbReference type="ARBA" id="ARBA00004922"/>
    </source>
</evidence>
<evidence type="ECO:0000256" key="1">
    <source>
        <dbReference type="ARBA" id="ARBA00004477"/>
    </source>
</evidence>
<evidence type="ECO:0000256" key="6">
    <source>
        <dbReference type="ARBA" id="ARBA00022692"/>
    </source>
</evidence>
<feature type="transmembrane region" description="Helical" evidence="10">
    <location>
        <begin position="99"/>
        <end position="123"/>
    </location>
</feature>
<comment type="similarity">
    <text evidence="3 10">Belongs to the ALG6/ALG8 glucosyltransferase family.</text>
</comment>
<dbReference type="AlphaFoldDB" id="M2XHX2"/>
<dbReference type="Gramene" id="EME29697">
    <property type="protein sequence ID" value="EME29697"/>
    <property type="gene ID" value="Gasu_29180"/>
</dbReference>
<feature type="transmembrane region" description="Helical" evidence="10">
    <location>
        <begin position="289"/>
        <end position="309"/>
    </location>
</feature>
<evidence type="ECO:0000256" key="10">
    <source>
        <dbReference type="RuleBase" id="RU363110"/>
    </source>
</evidence>
<accession>M2XHX2</accession>
<evidence type="ECO:0000313" key="12">
    <source>
        <dbReference type="EMBL" id="EME29697.1"/>
    </source>
</evidence>
<dbReference type="Pfam" id="PF03155">
    <property type="entry name" value="Alg6_Alg8"/>
    <property type="match status" value="2"/>
</dbReference>
<sequence>MQSSLFSLCFPWLLLSLSIQCLLIPSYKSTDMDVHRYWKALTYSYPIQKWYSDTTSQWTLDYPPLFACLEWFLAQLVAIVDKHLVQLDQLQITTLVDVWVMRSTVILCDLCLAHAGYLHLSILRKYQPQVSDIQLSIMVSINSRYFLAYLYYNQVYLWWTIYTFNTMVFLLLVYFMSVIIIEWANLFHSFQVLRCCLLLMLFLSIGIFPWLYDWQQLKILTNRLFPFERGLLHAYWAPHFWSIYGCLDQLLSKLIKILFPHSWVASTRNISTRGWIGIRKPFVLLPNPSPWICHGMVVLGMLPSFYDLWKRRHLLLHPMHSMWLWMVSLHDFYLPMIFSIWI</sequence>
<keyword evidence="4 10" id="KW-0328">Glycosyltransferase</keyword>
<feature type="signal peptide" evidence="11">
    <location>
        <begin position="1"/>
        <end position="29"/>
    </location>
</feature>
<comment type="caution">
    <text evidence="10">Lacks conserved residue(s) required for the propagation of feature annotation.</text>
</comment>
<feature type="chain" id="PRO_5004029257" description="Alpha-1,3-glucosyltransferase" evidence="11">
    <location>
        <begin position="30"/>
        <end position="342"/>
    </location>
</feature>
<evidence type="ECO:0000256" key="4">
    <source>
        <dbReference type="ARBA" id="ARBA00022676"/>
    </source>
</evidence>
<gene>
    <name evidence="12" type="ORF">Gasu_29180</name>
</gene>
<keyword evidence="13" id="KW-1185">Reference proteome</keyword>
<keyword evidence="5 10" id="KW-0808">Transferase</keyword>
<dbReference type="GeneID" id="17088474"/>